<dbReference type="GO" id="GO:0015628">
    <property type="term" value="P:protein secretion by the type II secretion system"/>
    <property type="evidence" value="ECO:0007669"/>
    <property type="project" value="TreeGrafter"/>
</dbReference>
<reference evidence="2 3" key="1">
    <citation type="submission" date="2018-12" db="EMBL/GenBank/DDBJ databases">
        <title>Complete genome of Nonlabens sp. MJ115.</title>
        <authorList>
            <person name="Choi H.S."/>
            <person name="Jung J."/>
        </authorList>
    </citation>
    <scope>NUCLEOTIDE SEQUENCE [LARGE SCALE GENOMIC DNA]</scope>
    <source>
        <strain evidence="2 3">MJ115</strain>
    </source>
</reference>
<dbReference type="GO" id="GO:0015627">
    <property type="term" value="C:type II protein secretion system complex"/>
    <property type="evidence" value="ECO:0007669"/>
    <property type="project" value="TreeGrafter"/>
</dbReference>
<dbReference type="OrthoDB" id="981124at2"/>
<dbReference type="PANTHER" id="PTHR21180:SF32">
    <property type="entry name" value="ENDONUCLEASE_EXONUCLEASE_PHOSPHATASE FAMILY DOMAIN-CONTAINING PROTEIN 1"/>
    <property type="match status" value="1"/>
</dbReference>
<keyword evidence="1" id="KW-0472">Membrane</keyword>
<keyword evidence="3" id="KW-1185">Reference proteome</keyword>
<keyword evidence="1" id="KW-1133">Transmembrane helix</keyword>
<evidence type="ECO:0000313" key="2">
    <source>
        <dbReference type="EMBL" id="AZQ43645.1"/>
    </source>
</evidence>
<gene>
    <name evidence="2" type="ORF">EJ995_05140</name>
</gene>
<accession>A0A3S9MWQ0</accession>
<feature type="transmembrane region" description="Helical" evidence="1">
    <location>
        <begin position="16"/>
        <end position="34"/>
    </location>
</feature>
<dbReference type="SUPFAM" id="SSF47781">
    <property type="entry name" value="RuvA domain 2-like"/>
    <property type="match status" value="2"/>
</dbReference>
<proteinExistence type="predicted"/>
<dbReference type="KEGG" id="noj:EJ995_05140"/>
<organism evidence="2 3">
    <name type="scientific">Nonlabens ponticola</name>
    <dbReference type="NCBI Taxonomy" id="2496866"/>
    <lineage>
        <taxon>Bacteria</taxon>
        <taxon>Pseudomonadati</taxon>
        <taxon>Bacteroidota</taxon>
        <taxon>Flavobacteriia</taxon>
        <taxon>Flavobacteriales</taxon>
        <taxon>Flavobacteriaceae</taxon>
        <taxon>Nonlabens</taxon>
    </lineage>
</organism>
<sequence length="283" mass="33048">MNKFKSLFLFHRRQQRGIFVLVIILVILLGFKWYQSQQPLEPLAIVDNSKFQKQVDSLKQIAARKRDTIYPFNPNYITDYRGYKLGLSVQELDRLSRFRESGDFINSTAQFQQVTQVNQQWLDSISPYFKFPAWVTQKSQPRYSNNYRAIKVMDINRATADDLKKVYGIGPALSGRIIKERERLGGFIDFMQVRGVYGLSDSTMIKVKESFTLSPKSGFKKMALNTATSDELLSVPYFNDYLVDALLKQRALRERFNNWDEVMLTSRFPQEKLSLIQLYLTLD</sequence>
<name>A0A3S9MWQ0_9FLAO</name>
<dbReference type="Gene3D" id="1.10.150.280">
    <property type="entry name" value="AF1531-like domain"/>
    <property type="match status" value="1"/>
</dbReference>
<dbReference type="InterPro" id="IPR010994">
    <property type="entry name" value="RuvA_2-like"/>
</dbReference>
<evidence type="ECO:0000256" key="1">
    <source>
        <dbReference type="SAM" id="Phobius"/>
    </source>
</evidence>
<dbReference type="Pfam" id="PF12836">
    <property type="entry name" value="HHH_3"/>
    <property type="match status" value="1"/>
</dbReference>
<evidence type="ECO:0000313" key="3">
    <source>
        <dbReference type="Proteomes" id="UP000279600"/>
    </source>
</evidence>
<dbReference type="EMBL" id="CP034549">
    <property type="protein sequence ID" value="AZQ43645.1"/>
    <property type="molecule type" value="Genomic_DNA"/>
</dbReference>
<dbReference type="Proteomes" id="UP000279600">
    <property type="component" value="Chromosome"/>
</dbReference>
<keyword evidence="1" id="KW-0812">Transmembrane</keyword>
<dbReference type="RefSeq" id="WP_126446300.1">
    <property type="nucleotide sequence ID" value="NZ_CP034549.1"/>
</dbReference>
<protein>
    <submittedName>
        <fullName evidence="2">Competence protein ComEA</fullName>
    </submittedName>
</protein>
<dbReference type="PANTHER" id="PTHR21180">
    <property type="entry name" value="ENDONUCLEASE/EXONUCLEASE/PHOSPHATASE FAMILY DOMAIN-CONTAINING PROTEIN 1"/>
    <property type="match status" value="1"/>
</dbReference>
<dbReference type="InterPro" id="IPR051675">
    <property type="entry name" value="Endo/Exo/Phosphatase_dom_1"/>
</dbReference>
<dbReference type="AlphaFoldDB" id="A0A3S9MWQ0"/>